<keyword evidence="3" id="KW-1185">Reference proteome</keyword>
<reference evidence="2 3" key="1">
    <citation type="journal article" date="2003" name="Int. J. Syst. Evol. Microbiol.">
        <title>Virgibacillus carmonensis sp. nov., Virgibacillus necropolis sp. nov. and Virgibacillus picturae sp. nov., three novel species isolated from deteriorated mural paintings, transfer of the species of the genus salibacillus to Virgibacillus, as Virgibacillus marismortui comb. nov. and Virgibacillus salexigens comb. nov., and emended description of the genus Virgibacillus.</title>
        <authorList>
            <person name="Heyrman J."/>
            <person name="Logan N.A."/>
            <person name="Busse H.J."/>
            <person name="Balcaen A."/>
            <person name="Lebbe L."/>
            <person name="Rodriguez-Diaz M."/>
            <person name="Swings J."/>
            <person name="De Vos P."/>
        </authorList>
    </citation>
    <scope>NUCLEOTIDE SEQUENCE [LARGE SCALE GENOMIC DNA]</scope>
    <source>
        <strain evidence="2 3">LMG 19488</strain>
    </source>
</reference>
<dbReference type="EMBL" id="CP022437">
    <property type="protein sequence ID" value="ASN04579.1"/>
    <property type="molecule type" value="Genomic_DNA"/>
</dbReference>
<proteinExistence type="predicted"/>
<dbReference type="RefSeq" id="WP_089531430.1">
    <property type="nucleotide sequence ID" value="NZ_CP022437.1"/>
</dbReference>
<protein>
    <submittedName>
        <fullName evidence="2">Transposase</fullName>
    </submittedName>
</protein>
<dbReference type="NCBIfam" id="NF040570">
    <property type="entry name" value="guided_TnpB"/>
    <property type="match status" value="1"/>
</dbReference>
<dbReference type="InterPro" id="IPR010095">
    <property type="entry name" value="Cas12f1-like_TNB"/>
</dbReference>
<keyword evidence="1" id="KW-0238">DNA-binding</keyword>
<dbReference type="Proteomes" id="UP000204391">
    <property type="component" value="Chromosome"/>
</dbReference>
<evidence type="ECO:0000256" key="1">
    <source>
        <dbReference type="ARBA" id="ARBA00023125"/>
    </source>
</evidence>
<dbReference type="NCBIfam" id="TIGR01766">
    <property type="entry name" value="IS200/IS605 family accessory protein TnpB-like domain"/>
    <property type="match status" value="1"/>
</dbReference>
<organism evidence="2 3">
    <name type="scientific">Virgibacillus necropolis</name>
    <dbReference type="NCBI Taxonomy" id="163877"/>
    <lineage>
        <taxon>Bacteria</taxon>
        <taxon>Bacillati</taxon>
        <taxon>Bacillota</taxon>
        <taxon>Bacilli</taxon>
        <taxon>Bacillales</taxon>
        <taxon>Bacillaceae</taxon>
        <taxon>Virgibacillus</taxon>
    </lineage>
</organism>
<name>A0A221MAB7_9BACI</name>
<accession>A0A221MAB7</accession>
<sequence length="568" mass="65246">MGIKAYFSNRIYKNTILDENVDAIGHALFVFNRAKQFAFSTATKEKRSGLKKRDKSLHLTVKNRFSLDDYYTNSAVQEAKAKEKSLDELKKLYMKNKETQIKSIKNKIKKDKSKLTSLKKIKKTFIKGKASFPKNSRMEKLGNYFVVQFKNKTDLYYHTYQFEHTYLDTEIKRLHTRIGFLNFKLNKYEDSLESLKTKIPSVVFGSKKQFQAQYTVDTYIDNHKLWQKTWEENRYRKMVISGRKDSGCGNFVFNYDGTNKVLRFKTPKGVLVEIENLYFPYGQEKVESRILAQTKCKNKKKYGKPVAWAIEDYGEYYLFKTMFDEESKAYVNHSKTDGAIGIDCNVDHFAVSNVNSNGQLLGSWSLKFDLKGKTSGQTTKIIEAEAIEVVNIATRTNKPIVVEKLNTTSSKLSNPYGNKKATRMMSAFAYKKMLSAIKSRAEKENIAVFEVNPAYTSQIGKMKYMKRLGISIHEAASFVIARRAMGFKEKLPPVLGTLLPEKIAGAHHGVHWKYISNALKGIHTNSYYHSNFFNVDRFRSRNELFASGALTDLEIKGLLKLKNGKTVS</sequence>
<dbReference type="KEGG" id="vne:CFK40_05905"/>
<gene>
    <name evidence="2" type="ORF">CFK40_05905</name>
</gene>
<dbReference type="AlphaFoldDB" id="A0A221MAB7"/>
<evidence type="ECO:0000313" key="2">
    <source>
        <dbReference type="EMBL" id="ASN04579.1"/>
    </source>
</evidence>
<dbReference type="OrthoDB" id="7375452at2"/>
<dbReference type="GO" id="GO:0003677">
    <property type="term" value="F:DNA binding"/>
    <property type="evidence" value="ECO:0007669"/>
    <property type="project" value="UniProtKB-KW"/>
</dbReference>
<evidence type="ECO:0000313" key="3">
    <source>
        <dbReference type="Proteomes" id="UP000204391"/>
    </source>
</evidence>